<protein>
    <submittedName>
        <fullName evidence="3">Glycosyl transferase</fullName>
    </submittedName>
</protein>
<evidence type="ECO:0000313" key="3">
    <source>
        <dbReference type="EMBL" id="OWW21400.1"/>
    </source>
</evidence>
<dbReference type="PANTHER" id="PTHR30160">
    <property type="entry name" value="TETRAACYLDISACCHARIDE 4'-KINASE-RELATED"/>
    <property type="match status" value="1"/>
</dbReference>
<dbReference type="CDD" id="cd03789">
    <property type="entry name" value="GT9_LPS_heptosyltransferase"/>
    <property type="match status" value="1"/>
</dbReference>
<dbReference type="GO" id="GO:0005829">
    <property type="term" value="C:cytosol"/>
    <property type="evidence" value="ECO:0007669"/>
    <property type="project" value="TreeGrafter"/>
</dbReference>
<evidence type="ECO:0000256" key="2">
    <source>
        <dbReference type="ARBA" id="ARBA00022679"/>
    </source>
</evidence>
<reference evidence="3 4" key="1">
    <citation type="submission" date="2016-02" db="EMBL/GenBank/DDBJ databases">
        <authorList>
            <person name="Wen L."/>
            <person name="He K."/>
            <person name="Yang H."/>
        </authorList>
    </citation>
    <scope>NUCLEOTIDE SEQUENCE [LARGE SCALE GENOMIC DNA]</scope>
    <source>
        <strain evidence="3 4">TSA40</strain>
    </source>
</reference>
<dbReference type="OrthoDB" id="9781892at2"/>
<dbReference type="PANTHER" id="PTHR30160:SF1">
    <property type="entry name" value="LIPOPOLYSACCHARIDE 1,2-N-ACETYLGLUCOSAMINETRANSFERASE-RELATED"/>
    <property type="match status" value="1"/>
</dbReference>
<dbReference type="EMBL" id="LSTO01000001">
    <property type="protein sequence ID" value="OWW21400.1"/>
    <property type="molecule type" value="Genomic_DNA"/>
</dbReference>
<sequence>MTDFPLLPGVRRIAFLRPSAVGDFVFALPSLHALRVAYPDARITYIGRQWHADFLANRPGPVDEVEVLPPIPGIGLPPDARVDPLPVRHFIERMRDARYDIALQAYGGGLYSNPFLMEFAARLTAGMRAPEAAALDRWVSYGPLQNRRLQLLEVASLTGATTVRFGRELHVTAEDRREAAHVLDTIGKRPLVVLQPGASDPRRRWPAERYAALADILAREGAMVAINGSAEEAGIVAAVLERMRQPALNLAGQLSLSGLCGLLERASLVISNDTGPLHLALAIGTPAVGIYWLTNLLESAPLRQDHHRAAMSLRVHCQVCGAENLKTRCPHDESFVDGATVEEVSELALSLYRE</sequence>
<dbReference type="Proteomes" id="UP000197535">
    <property type="component" value="Unassembled WGS sequence"/>
</dbReference>
<dbReference type="InterPro" id="IPR051199">
    <property type="entry name" value="LPS_LOS_Heptosyltrfase"/>
</dbReference>
<accession>A0A254TFL0</accession>
<keyword evidence="4" id="KW-1185">Reference proteome</keyword>
<proteinExistence type="predicted"/>
<keyword evidence="1" id="KW-0328">Glycosyltransferase</keyword>
<organism evidence="3 4">
    <name type="scientific">Noviherbaspirillum denitrificans</name>
    <dbReference type="NCBI Taxonomy" id="1968433"/>
    <lineage>
        <taxon>Bacteria</taxon>
        <taxon>Pseudomonadati</taxon>
        <taxon>Pseudomonadota</taxon>
        <taxon>Betaproteobacteria</taxon>
        <taxon>Burkholderiales</taxon>
        <taxon>Oxalobacteraceae</taxon>
        <taxon>Noviherbaspirillum</taxon>
    </lineage>
</organism>
<dbReference type="AlphaFoldDB" id="A0A254TFL0"/>
<dbReference type="RefSeq" id="WP_088708258.1">
    <property type="nucleotide sequence ID" value="NZ_LSTO01000001.1"/>
</dbReference>
<evidence type="ECO:0000313" key="4">
    <source>
        <dbReference type="Proteomes" id="UP000197535"/>
    </source>
</evidence>
<comment type="caution">
    <text evidence="3">The sequence shown here is derived from an EMBL/GenBank/DDBJ whole genome shotgun (WGS) entry which is preliminary data.</text>
</comment>
<dbReference type="Pfam" id="PF01075">
    <property type="entry name" value="Glyco_transf_9"/>
    <property type="match status" value="1"/>
</dbReference>
<name>A0A254TFL0_9BURK</name>
<gene>
    <name evidence="3" type="ORF">AYR66_19850</name>
</gene>
<dbReference type="GO" id="GO:0009244">
    <property type="term" value="P:lipopolysaccharide core region biosynthetic process"/>
    <property type="evidence" value="ECO:0007669"/>
    <property type="project" value="TreeGrafter"/>
</dbReference>
<dbReference type="SUPFAM" id="SSF53756">
    <property type="entry name" value="UDP-Glycosyltransferase/glycogen phosphorylase"/>
    <property type="match status" value="1"/>
</dbReference>
<dbReference type="Gene3D" id="3.40.50.2000">
    <property type="entry name" value="Glycogen Phosphorylase B"/>
    <property type="match status" value="2"/>
</dbReference>
<evidence type="ECO:0000256" key="1">
    <source>
        <dbReference type="ARBA" id="ARBA00022676"/>
    </source>
</evidence>
<keyword evidence="2 3" id="KW-0808">Transferase</keyword>
<dbReference type="InterPro" id="IPR002201">
    <property type="entry name" value="Glyco_trans_9"/>
</dbReference>
<dbReference type="GO" id="GO:0008713">
    <property type="term" value="F:ADP-heptose-lipopolysaccharide heptosyltransferase activity"/>
    <property type="evidence" value="ECO:0007669"/>
    <property type="project" value="TreeGrafter"/>
</dbReference>